<protein>
    <submittedName>
        <fullName evidence="1">Uncharacterized protein</fullName>
    </submittedName>
</protein>
<proteinExistence type="predicted"/>
<dbReference type="EMBL" id="LR798246">
    <property type="protein sequence ID" value="CAB5217051.1"/>
    <property type="molecule type" value="Genomic_DNA"/>
</dbReference>
<name>A0A6J7WLV5_9CAUD</name>
<organism evidence="1">
    <name type="scientific">uncultured Caudovirales phage</name>
    <dbReference type="NCBI Taxonomy" id="2100421"/>
    <lineage>
        <taxon>Viruses</taxon>
        <taxon>Duplodnaviria</taxon>
        <taxon>Heunggongvirae</taxon>
        <taxon>Uroviricota</taxon>
        <taxon>Caudoviricetes</taxon>
        <taxon>Peduoviridae</taxon>
        <taxon>Maltschvirus</taxon>
        <taxon>Maltschvirus maltsch</taxon>
    </lineage>
</organism>
<evidence type="ECO:0000313" key="1">
    <source>
        <dbReference type="EMBL" id="CAB5217051.1"/>
    </source>
</evidence>
<gene>
    <name evidence="1" type="ORF">UFOVP200_42</name>
</gene>
<reference evidence="1" key="1">
    <citation type="submission" date="2020-05" db="EMBL/GenBank/DDBJ databases">
        <authorList>
            <person name="Chiriac C."/>
            <person name="Salcher M."/>
            <person name="Ghai R."/>
            <person name="Kavagutti S V."/>
        </authorList>
    </citation>
    <scope>NUCLEOTIDE SEQUENCE</scope>
</reference>
<accession>A0A6J7WLV5</accession>
<sequence length="97" mass="11807">MKRECKQCKIEKNLTALNFLQSDRGHKIYYTHICRKCYNHNEILLRKKRRNTIKPSKGMHYVRQAVIGHKEECYFEGEDYEYIAPSYNEILKEYENN</sequence>